<keyword evidence="1" id="KW-0472">Membrane</keyword>
<name>A0ABY7F650_MYAAR</name>
<dbReference type="InterPro" id="IPR009030">
    <property type="entry name" value="Growth_fac_rcpt_cys_sf"/>
</dbReference>
<keyword evidence="2" id="KW-0732">Signal</keyword>
<dbReference type="EMBL" id="CP111021">
    <property type="protein sequence ID" value="WAR17662.1"/>
    <property type="molecule type" value="Genomic_DNA"/>
</dbReference>
<evidence type="ECO:0000313" key="3">
    <source>
        <dbReference type="EMBL" id="WAR17662.1"/>
    </source>
</evidence>
<accession>A0ABY7F650</accession>
<evidence type="ECO:0000313" key="4">
    <source>
        <dbReference type="Proteomes" id="UP001164746"/>
    </source>
</evidence>
<feature type="transmembrane region" description="Helical" evidence="1">
    <location>
        <begin position="227"/>
        <end position="249"/>
    </location>
</feature>
<feature type="chain" id="PRO_5047312813" evidence="2">
    <location>
        <begin position="20"/>
        <end position="257"/>
    </location>
</feature>
<keyword evidence="1" id="KW-1133">Transmembrane helix</keyword>
<proteinExistence type="predicted"/>
<dbReference type="Proteomes" id="UP001164746">
    <property type="component" value="Chromosome 10"/>
</dbReference>
<organism evidence="3 4">
    <name type="scientific">Mya arenaria</name>
    <name type="common">Soft-shell clam</name>
    <dbReference type="NCBI Taxonomy" id="6604"/>
    <lineage>
        <taxon>Eukaryota</taxon>
        <taxon>Metazoa</taxon>
        <taxon>Spiralia</taxon>
        <taxon>Lophotrochozoa</taxon>
        <taxon>Mollusca</taxon>
        <taxon>Bivalvia</taxon>
        <taxon>Autobranchia</taxon>
        <taxon>Heteroconchia</taxon>
        <taxon>Euheterodonta</taxon>
        <taxon>Imparidentia</taxon>
        <taxon>Neoheterodontei</taxon>
        <taxon>Myida</taxon>
        <taxon>Myoidea</taxon>
        <taxon>Myidae</taxon>
        <taxon>Mya</taxon>
    </lineage>
</organism>
<dbReference type="Gene3D" id="2.10.220.10">
    <property type="entry name" value="Hormone Receptor, Insulin-like Growth Factor Receptor 1, Chain A, domain 2"/>
    <property type="match status" value="1"/>
</dbReference>
<gene>
    <name evidence="3" type="ORF">MAR_032256</name>
</gene>
<evidence type="ECO:0000256" key="2">
    <source>
        <dbReference type="SAM" id="SignalP"/>
    </source>
</evidence>
<dbReference type="CDD" id="cd00064">
    <property type="entry name" value="FU"/>
    <property type="match status" value="1"/>
</dbReference>
<dbReference type="SUPFAM" id="SSF57184">
    <property type="entry name" value="Growth factor receptor domain"/>
    <property type="match status" value="1"/>
</dbReference>
<sequence length="257" mass="28427">MKRYIFYWLFIFHLYKGEAAIDCSGRCACCTDGKCGTKTGLVGDTNCLKGCVDTIYGHKCLNPCRGNCLRCSQDTGDQCLTCKPGFYGKKTDCVDSCPILCINDTCEDNGICTCIQNFEVGKPATHVQLIMREVHVIVAYLVNMAHDVSKTVKAQIAAVEIHIHVSHAFLVSMVLPAIHHVLKVALITYVQEMETVLVSSISLEQNVTYVQLIMKERLVIFAYKGNMAIFVNIHVTIAIAVVVNSLAVIRAKLDIMK</sequence>
<feature type="signal peptide" evidence="2">
    <location>
        <begin position="1"/>
        <end position="19"/>
    </location>
</feature>
<reference evidence="3" key="1">
    <citation type="submission" date="2022-11" db="EMBL/GenBank/DDBJ databases">
        <title>Centuries of genome instability and evolution in soft-shell clam transmissible cancer (bioRxiv).</title>
        <authorList>
            <person name="Hart S.F.M."/>
            <person name="Yonemitsu M.A."/>
            <person name="Giersch R.M."/>
            <person name="Beal B.F."/>
            <person name="Arriagada G."/>
            <person name="Davis B.W."/>
            <person name="Ostrander E.A."/>
            <person name="Goff S.P."/>
            <person name="Metzger M.J."/>
        </authorList>
    </citation>
    <scope>NUCLEOTIDE SEQUENCE</scope>
    <source>
        <strain evidence="3">MELC-2E11</strain>
        <tissue evidence="3">Siphon/mantle</tissue>
    </source>
</reference>
<protein>
    <submittedName>
        <fullName evidence="3">Uncharacterized protein</fullName>
    </submittedName>
</protein>
<keyword evidence="4" id="KW-1185">Reference proteome</keyword>
<evidence type="ECO:0000256" key="1">
    <source>
        <dbReference type="SAM" id="Phobius"/>
    </source>
</evidence>
<dbReference type="InterPro" id="IPR006212">
    <property type="entry name" value="Furin_repeat"/>
</dbReference>
<keyword evidence="1" id="KW-0812">Transmembrane</keyword>